<evidence type="ECO:0000256" key="2">
    <source>
        <dbReference type="ARBA" id="ARBA00004882"/>
    </source>
</evidence>
<feature type="binding site" evidence="16">
    <location>
        <position position="167"/>
    </location>
    <ligand>
        <name>substrate</name>
    </ligand>
</feature>
<dbReference type="RefSeq" id="WP_170192944.1">
    <property type="nucleotide sequence ID" value="NZ_JABBNB010000003.1"/>
</dbReference>
<dbReference type="InterPro" id="IPR002125">
    <property type="entry name" value="CMP_dCMP_dom"/>
</dbReference>
<comment type="similarity">
    <text evidence="5 14">In the C-terminal section; belongs to the HTP reductase family.</text>
</comment>
<dbReference type="EC" id="3.5.4.26" evidence="14"/>
<dbReference type="PROSITE" id="PS00903">
    <property type="entry name" value="CYT_DCMP_DEAMINASES_1"/>
    <property type="match status" value="1"/>
</dbReference>
<comment type="caution">
    <text evidence="19">The sequence shown here is derived from an EMBL/GenBank/DDBJ whole genome shotgun (WGS) entry which is preliminary data.</text>
</comment>
<keyword evidence="6 14" id="KW-0686">Riboflavin biosynthesis</keyword>
<dbReference type="InterPro" id="IPR004794">
    <property type="entry name" value="Eubact_RibD"/>
</dbReference>
<feature type="binding site" evidence="16">
    <location>
        <position position="209"/>
    </location>
    <ligand>
        <name>NADP(+)</name>
        <dbReference type="ChEBI" id="CHEBI:58349"/>
    </ligand>
</feature>
<evidence type="ECO:0000256" key="15">
    <source>
        <dbReference type="PIRSR" id="PIRSR006769-1"/>
    </source>
</evidence>
<feature type="domain" description="CMP/dCMP-type deaminase" evidence="18">
    <location>
        <begin position="8"/>
        <end position="120"/>
    </location>
</feature>
<dbReference type="EC" id="1.1.1.193" evidence="14"/>
<dbReference type="SUPFAM" id="SSF53597">
    <property type="entry name" value="Dihydrofolate reductase-like"/>
    <property type="match status" value="1"/>
</dbReference>
<comment type="cofactor">
    <cofactor evidence="14 17">
        <name>Zn(2+)</name>
        <dbReference type="ChEBI" id="CHEBI:29105"/>
    </cofactor>
    <text evidence="14 17">Binds 1 zinc ion.</text>
</comment>
<feature type="binding site" evidence="17">
    <location>
        <position position="58"/>
    </location>
    <ligand>
        <name>Zn(2+)</name>
        <dbReference type="ChEBI" id="CHEBI:29105"/>
        <note>catalytic</note>
    </ligand>
</feature>
<comment type="pathway">
    <text evidence="2 14">Cofactor biosynthesis; riboflavin biosynthesis; 5-amino-6-(D-ribitylamino)uracil from GTP: step 2/4.</text>
</comment>
<keyword evidence="8 14" id="KW-0862">Zinc</keyword>
<dbReference type="Pfam" id="PF01872">
    <property type="entry name" value="RibD_C"/>
    <property type="match status" value="1"/>
</dbReference>
<dbReference type="InterPro" id="IPR024072">
    <property type="entry name" value="DHFR-like_dom_sf"/>
</dbReference>
<dbReference type="InterPro" id="IPR016193">
    <property type="entry name" value="Cytidine_deaminase-like"/>
</dbReference>
<dbReference type="PROSITE" id="PS51747">
    <property type="entry name" value="CYT_DCMP_DEAMINASES_2"/>
    <property type="match status" value="1"/>
</dbReference>
<proteinExistence type="inferred from homology"/>
<evidence type="ECO:0000256" key="13">
    <source>
        <dbReference type="ARBA" id="ARBA00049886"/>
    </source>
</evidence>
<dbReference type="Gene3D" id="3.40.430.10">
    <property type="entry name" value="Dihydrofolate Reductase, subunit A"/>
    <property type="match status" value="1"/>
</dbReference>
<dbReference type="GO" id="GO:0008703">
    <property type="term" value="F:5-amino-6-(5-phosphoribosylamino)uracil reductase activity"/>
    <property type="evidence" value="ECO:0007669"/>
    <property type="project" value="UniProtKB-EC"/>
</dbReference>
<evidence type="ECO:0000256" key="4">
    <source>
        <dbReference type="ARBA" id="ARBA00005259"/>
    </source>
</evidence>
<feature type="active site" description="Proton donor" evidence="15">
    <location>
        <position position="60"/>
    </location>
</feature>
<dbReference type="AlphaFoldDB" id="A0A848KQW5"/>
<dbReference type="PANTHER" id="PTHR38011">
    <property type="entry name" value="DIHYDROFOLATE REDUCTASE FAMILY PROTEIN (AFU_ORTHOLOGUE AFUA_8G06820)"/>
    <property type="match status" value="1"/>
</dbReference>
<feature type="binding site" evidence="17">
    <location>
        <position position="83"/>
    </location>
    <ligand>
        <name>Zn(2+)</name>
        <dbReference type="ChEBI" id="CHEBI:29105"/>
        <note>catalytic</note>
    </ligand>
</feature>
<feature type="binding site" evidence="16">
    <location>
        <position position="278"/>
    </location>
    <ligand>
        <name>substrate</name>
    </ligand>
</feature>
<evidence type="ECO:0000256" key="5">
    <source>
        <dbReference type="ARBA" id="ARBA00007417"/>
    </source>
</evidence>
<accession>A0A848KQW5</accession>
<feature type="binding site" evidence="16">
    <location>
        <position position="217"/>
    </location>
    <ligand>
        <name>substrate</name>
    </ligand>
</feature>
<dbReference type="NCBIfam" id="TIGR00326">
    <property type="entry name" value="eubact_ribD"/>
    <property type="match status" value="1"/>
</dbReference>
<evidence type="ECO:0000256" key="11">
    <source>
        <dbReference type="ARBA" id="ARBA00023268"/>
    </source>
</evidence>
<evidence type="ECO:0000256" key="8">
    <source>
        <dbReference type="ARBA" id="ARBA00022833"/>
    </source>
</evidence>
<evidence type="ECO:0000256" key="10">
    <source>
        <dbReference type="ARBA" id="ARBA00023002"/>
    </source>
</evidence>
<dbReference type="GO" id="GO:0008835">
    <property type="term" value="F:diaminohydroxyphosphoribosylaminopyrimidine deaminase activity"/>
    <property type="evidence" value="ECO:0007669"/>
    <property type="project" value="UniProtKB-EC"/>
</dbReference>
<organism evidence="19 20">
    <name type="scientific">Gordonia asplenii</name>
    <dbReference type="NCBI Taxonomy" id="2725283"/>
    <lineage>
        <taxon>Bacteria</taxon>
        <taxon>Bacillati</taxon>
        <taxon>Actinomycetota</taxon>
        <taxon>Actinomycetes</taxon>
        <taxon>Mycobacteriales</taxon>
        <taxon>Gordoniaceae</taxon>
        <taxon>Gordonia</taxon>
    </lineage>
</organism>
<evidence type="ECO:0000256" key="9">
    <source>
        <dbReference type="ARBA" id="ARBA00022857"/>
    </source>
</evidence>
<reference evidence="19 20" key="1">
    <citation type="submission" date="2020-04" db="EMBL/GenBank/DDBJ databases">
        <title>Gordonia sp. nov. TBRC 11910.</title>
        <authorList>
            <person name="Suriyachadkun C."/>
        </authorList>
    </citation>
    <scope>NUCLEOTIDE SEQUENCE [LARGE SCALE GENOMIC DNA]</scope>
    <source>
        <strain evidence="19 20">TBRC 11910</strain>
    </source>
</reference>
<comment type="catalytic activity">
    <reaction evidence="13 14">
        <text>2,5-diamino-6-hydroxy-4-(5-phosphoribosylamino)-pyrimidine + H2O + H(+) = 5-amino-6-(5-phospho-D-ribosylamino)uracil + NH4(+)</text>
        <dbReference type="Rhea" id="RHEA:21868"/>
        <dbReference type="ChEBI" id="CHEBI:15377"/>
        <dbReference type="ChEBI" id="CHEBI:15378"/>
        <dbReference type="ChEBI" id="CHEBI:28938"/>
        <dbReference type="ChEBI" id="CHEBI:58453"/>
        <dbReference type="ChEBI" id="CHEBI:58614"/>
        <dbReference type="EC" id="3.5.4.26"/>
    </reaction>
</comment>
<comment type="pathway">
    <text evidence="3 14">Cofactor biosynthesis; riboflavin biosynthesis; 5-amino-6-(D-ribitylamino)uracil from GTP: step 3/4.</text>
</comment>
<comment type="similarity">
    <text evidence="4 14">In the N-terminal section; belongs to the cytidine and deoxycytidylate deaminase family.</text>
</comment>
<dbReference type="InterPro" id="IPR016192">
    <property type="entry name" value="APOBEC/CMP_deaminase_Zn-bd"/>
</dbReference>
<feature type="binding site" evidence="16">
    <location>
        <position position="197"/>
    </location>
    <ligand>
        <name>substrate</name>
    </ligand>
</feature>
<dbReference type="InterPro" id="IPR002734">
    <property type="entry name" value="RibDG_C"/>
</dbReference>
<keyword evidence="9 14" id="KW-0521">NADP</keyword>
<keyword evidence="14 19" id="KW-0378">Hydrolase</keyword>
<feature type="binding site" evidence="16">
    <location>
        <begin position="280"/>
        <end position="286"/>
    </location>
    <ligand>
        <name>NADP(+)</name>
        <dbReference type="ChEBI" id="CHEBI:58349"/>
    </ligand>
</feature>
<feature type="binding site" evidence="16">
    <location>
        <position position="220"/>
    </location>
    <ligand>
        <name>substrate</name>
    </ligand>
</feature>
<evidence type="ECO:0000256" key="3">
    <source>
        <dbReference type="ARBA" id="ARBA00004910"/>
    </source>
</evidence>
<dbReference type="CDD" id="cd01284">
    <property type="entry name" value="Riboflavin_deaminase-reductase"/>
    <property type="match status" value="1"/>
</dbReference>
<dbReference type="GO" id="GO:0008270">
    <property type="term" value="F:zinc ion binding"/>
    <property type="evidence" value="ECO:0007669"/>
    <property type="project" value="InterPro"/>
</dbReference>
<keyword evidence="20" id="KW-1185">Reference proteome</keyword>
<dbReference type="EMBL" id="JABBNB010000003">
    <property type="protein sequence ID" value="NMO00449.1"/>
    <property type="molecule type" value="Genomic_DNA"/>
</dbReference>
<dbReference type="UniPathway" id="UPA00275">
    <property type="reaction ID" value="UER00401"/>
</dbReference>
<evidence type="ECO:0000256" key="14">
    <source>
        <dbReference type="PIRNR" id="PIRNR006769"/>
    </source>
</evidence>
<dbReference type="Pfam" id="PF00383">
    <property type="entry name" value="dCMP_cyt_deam_1"/>
    <property type="match status" value="1"/>
</dbReference>
<feature type="binding site" evidence="16">
    <location>
        <position position="238"/>
    </location>
    <ligand>
        <name>NADP(+)</name>
        <dbReference type="ChEBI" id="CHEBI:58349"/>
    </ligand>
</feature>
<evidence type="ECO:0000256" key="7">
    <source>
        <dbReference type="ARBA" id="ARBA00022723"/>
    </source>
</evidence>
<evidence type="ECO:0000313" key="19">
    <source>
        <dbReference type="EMBL" id="NMO00449.1"/>
    </source>
</evidence>
<comment type="catalytic activity">
    <reaction evidence="12 14">
        <text>5-amino-6-(5-phospho-D-ribitylamino)uracil + NADP(+) = 5-amino-6-(5-phospho-D-ribosylamino)uracil + NADPH + H(+)</text>
        <dbReference type="Rhea" id="RHEA:17845"/>
        <dbReference type="ChEBI" id="CHEBI:15378"/>
        <dbReference type="ChEBI" id="CHEBI:57783"/>
        <dbReference type="ChEBI" id="CHEBI:58349"/>
        <dbReference type="ChEBI" id="CHEBI:58421"/>
        <dbReference type="ChEBI" id="CHEBI:58453"/>
        <dbReference type="EC" id="1.1.1.193"/>
    </reaction>
</comment>
<evidence type="ECO:0000256" key="6">
    <source>
        <dbReference type="ARBA" id="ARBA00022619"/>
    </source>
</evidence>
<evidence type="ECO:0000256" key="16">
    <source>
        <dbReference type="PIRSR" id="PIRSR006769-2"/>
    </source>
</evidence>
<protein>
    <recommendedName>
        <fullName evidence="14">Riboflavin biosynthesis protein RibD</fullName>
    </recommendedName>
    <domain>
        <recommendedName>
            <fullName evidence="14">Diaminohydroxyphosphoribosylaminopyrimidine deaminase</fullName>
            <shortName evidence="14">DRAP deaminase</shortName>
            <ecNumber evidence="14">3.5.4.26</ecNumber>
        </recommendedName>
        <alternativeName>
            <fullName evidence="14">Riboflavin-specific deaminase</fullName>
        </alternativeName>
    </domain>
    <domain>
        <recommendedName>
            <fullName evidence="14">5-amino-6-(5-phosphoribosylamino)uracil reductase</fullName>
            <ecNumber evidence="14">1.1.1.193</ecNumber>
        </recommendedName>
        <alternativeName>
            <fullName evidence="14">HTP reductase</fullName>
        </alternativeName>
    </domain>
</protein>
<feature type="binding site" evidence="17">
    <location>
        <position position="92"/>
    </location>
    <ligand>
        <name>Zn(2+)</name>
        <dbReference type="ChEBI" id="CHEBI:29105"/>
        <note>catalytic</note>
    </ligand>
</feature>
<evidence type="ECO:0000313" key="20">
    <source>
        <dbReference type="Proteomes" id="UP000550729"/>
    </source>
</evidence>
<dbReference type="GO" id="GO:0009231">
    <property type="term" value="P:riboflavin biosynthetic process"/>
    <property type="evidence" value="ECO:0007669"/>
    <property type="project" value="UniProtKB-UniPathway"/>
</dbReference>
<evidence type="ECO:0000256" key="17">
    <source>
        <dbReference type="PIRSR" id="PIRSR006769-3"/>
    </source>
</evidence>
<sequence length="344" mass="35614">MSTELSPQRLRATLTAAVDASLEAQGLSSPNPPVGAVILDADGTVAGVGHTQPVGGPHAEVMALRVAGERARGGTAVVTLEPCNHTGRTGPCSQALLDAGIGRVYYGVADPNPQAAGGASTLVAAGVSVHGGADLDPTLTDIVESGPLRTWLHRQRTGRPLVTVKMAATVDGRIAAPDGTSRWITGPRARAHAHEQRGRIDAIIVGTGTVVADDPALTARTPDGDLRPHQPTRVILGTREIGSGAKIFDDAAPTIQVRSHDPRAVLDALDDALWVLVEGGPSIIGAFFDTDLVDEVDLYLAPAVLGAGPAAVDMASTSTIADLRRFVFGEPQRLGDDLLITLRR</sequence>
<feature type="binding site" evidence="16">
    <location>
        <position position="181"/>
    </location>
    <ligand>
        <name>substrate</name>
    </ligand>
</feature>
<feature type="binding site" evidence="16">
    <location>
        <position position="213"/>
    </location>
    <ligand>
        <name>NADP(+)</name>
        <dbReference type="ChEBI" id="CHEBI:58349"/>
    </ligand>
</feature>
<name>A0A848KQW5_9ACTN</name>
<dbReference type="PIRSF" id="PIRSF006769">
    <property type="entry name" value="RibD"/>
    <property type="match status" value="1"/>
</dbReference>
<comment type="function">
    <text evidence="1 14">Converts 2,5-diamino-6-(ribosylamino)-4(3h)-pyrimidinone 5'-phosphate into 5-amino-6-(ribosylamino)-2,4(1h,3h)-pyrimidinedione 5'-phosphate.</text>
</comment>
<evidence type="ECO:0000256" key="1">
    <source>
        <dbReference type="ARBA" id="ARBA00002151"/>
    </source>
</evidence>
<dbReference type="Proteomes" id="UP000550729">
    <property type="component" value="Unassembled WGS sequence"/>
</dbReference>
<dbReference type="SUPFAM" id="SSF53927">
    <property type="entry name" value="Cytidine deaminase-like"/>
    <property type="match status" value="1"/>
</dbReference>
<gene>
    <name evidence="19" type="primary">ribD</name>
    <name evidence="19" type="ORF">HH308_04380</name>
</gene>
<dbReference type="PANTHER" id="PTHR38011:SF7">
    <property type="entry name" value="2,5-DIAMINO-6-RIBOSYLAMINO-4(3H)-PYRIMIDINONE 5'-PHOSPHATE REDUCTASE"/>
    <property type="match status" value="1"/>
</dbReference>
<dbReference type="Gene3D" id="3.40.140.10">
    <property type="entry name" value="Cytidine Deaminase, domain 2"/>
    <property type="match status" value="1"/>
</dbReference>
<evidence type="ECO:0000259" key="18">
    <source>
        <dbReference type="PROSITE" id="PS51747"/>
    </source>
</evidence>
<evidence type="ECO:0000256" key="12">
    <source>
        <dbReference type="ARBA" id="ARBA00049861"/>
    </source>
</evidence>
<feature type="binding site" evidence="16">
    <location>
        <position position="183"/>
    </location>
    <ligand>
        <name>substrate</name>
    </ligand>
</feature>
<keyword evidence="7 14" id="KW-0479">Metal-binding</keyword>
<keyword evidence="10 14" id="KW-0560">Oxidoreductase</keyword>
<keyword evidence="11" id="KW-0511">Multifunctional enzyme</keyword>
<dbReference type="InterPro" id="IPR050765">
    <property type="entry name" value="Riboflavin_Biosynth_HTPR"/>
</dbReference>